<feature type="transmembrane region" description="Helical" evidence="1">
    <location>
        <begin position="122"/>
        <end position="144"/>
    </location>
</feature>
<gene>
    <name evidence="2" type="ORF">Nstercoris_01846</name>
</gene>
<dbReference type="Proteomes" id="UP000316473">
    <property type="component" value="Chromosome"/>
</dbReference>
<evidence type="ECO:0008006" key="4">
    <source>
        <dbReference type="Google" id="ProtNLM"/>
    </source>
</evidence>
<keyword evidence="1" id="KW-0812">Transmembrane</keyword>
<feature type="transmembrane region" description="Helical" evidence="1">
    <location>
        <begin position="86"/>
        <end position="110"/>
    </location>
</feature>
<dbReference type="InterPro" id="IPR007418">
    <property type="entry name" value="DUF474"/>
</dbReference>
<dbReference type="KEGG" id="nst:Nstercoris_01846"/>
<feature type="transmembrane region" description="Helical" evidence="1">
    <location>
        <begin position="52"/>
        <end position="74"/>
    </location>
</feature>
<evidence type="ECO:0000313" key="2">
    <source>
        <dbReference type="EMBL" id="BBL35574.1"/>
    </source>
</evidence>
<accession>A0A4Y1YNH3</accession>
<keyword evidence="1" id="KW-1133">Transmembrane helix</keyword>
<organism evidence="2 3">
    <name type="scientific">Nitrosomonas stercoris</name>
    <dbReference type="NCBI Taxonomy" id="1444684"/>
    <lineage>
        <taxon>Bacteria</taxon>
        <taxon>Pseudomonadati</taxon>
        <taxon>Pseudomonadota</taxon>
        <taxon>Betaproteobacteria</taxon>
        <taxon>Nitrosomonadales</taxon>
        <taxon>Nitrosomonadaceae</taxon>
        <taxon>Nitrosomonas</taxon>
    </lineage>
</organism>
<dbReference type="EMBL" id="AP019755">
    <property type="protein sequence ID" value="BBL35574.1"/>
    <property type="molecule type" value="Genomic_DNA"/>
</dbReference>
<dbReference type="AlphaFoldDB" id="A0A4Y1YNH3"/>
<protein>
    <recommendedName>
        <fullName evidence="4">Integral membrane protein</fullName>
    </recommendedName>
</protein>
<keyword evidence="1" id="KW-0472">Membrane</keyword>
<evidence type="ECO:0000313" key="3">
    <source>
        <dbReference type="Proteomes" id="UP000316473"/>
    </source>
</evidence>
<proteinExistence type="predicted"/>
<name>A0A4Y1YNH3_9PROT</name>
<evidence type="ECO:0000256" key="1">
    <source>
        <dbReference type="SAM" id="Phobius"/>
    </source>
</evidence>
<sequence>MNYGLLITLHLLAAFAFVGTVFFEVVMLEGVRKHLPREIMREVERAIGDRAVKIMPWVLLILYSAGIAMAWQHYAALSQPFSSSFGLLLSIKIVLAISVFGHFVTAMVLRKRHLLNSKRSRYLHLSVFCHVLAIVILAKAMFYLHW</sequence>
<reference evidence="2 3" key="1">
    <citation type="submission" date="2019-06" db="EMBL/GenBank/DDBJ databases">
        <title>Nitrosomonas stercoris KYUHI-S whole genome shotgun sequence.</title>
        <authorList>
            <person name="Nakagawa T."/>
            <person name="Tsuchiya Y."/>
            <person name="Takahashi R."/>
        </authorList>
    </citation>
    <scope>NUCLEOTIDE SEQUENCE [LARGE SCALE GENOMIC DNA]</scope>
    <source>
        <strain evidence="2 3">KYUHI-S</strain>
    </source>
</reference>
<keyword evidence="3" id="KW-1185">Reference proteome</keyword>
<dbReference type="PIRSF" id="PIRSF015875">
    <property type="entry name" value="UCP015875"/>
    <property type="match status" value="1"/>
</dbReference>
<feature type="transmembrane region" description="Helical" evidence="1">
    <location>
        <begin position="6"/>
        <end position="31"/>
    </location>
</feature>